<accession>A0A146G128</accession>
<sequence length="83" mass="9634">MDKSGRRGSMDRFNREGELEYVSHIVGRDMERFHKRQRPCWPDCTRADDRPSILGSETYSGWSYDGAAFPFPAKLGHSHDQPF</sequence>
<evidence type="ECO:0000313" key="2">
    <source>
        <dbReference type="Proteomes" id="UP000075230"/>
    </source>
</evidence>
<reference evidence="2" key="2">
    <citation type="submission" date="2016-02" db="EMBL/GenBank/DDBJ databases">
        <title>Genome sequencing of Aspergillus luchuensis NBRC 4314.</title>
        <authorList>
            <person name="Yamada O."/>
        </authorList>
    </citation>
    <scope>NUCLEOTIDE SEQUENCE [LARGE SCALE GENOMIC DNA]</scope>
    <source>
        <strain evidence="2">RIB 2604</strain>
    </source>
</reference>
<name>A0A146G128_ASPKA</name>
<comment type="caution">
    <text evidence="1">The sequence shown here is derived from an EMBL/GenBank/DDBJ whole genome shotgun (WGS) entry which is preliminary data.</text>
</comment>
<evidence type="ECO:0000313" key="1">
    <source>
        <dbReference type="EMBL" id="GAT31217.1"/>
    </source>
</evidence>
<dbReference type="EMBL" id="BCWF01000040">
    <property type="protein sequence ID" value="GAT31217.1"/>
    <property type="molecule type" value="Genomic_DNA"/>
</dbReference>
<dbReference type="Proteomes" id="UP000075230">
    <property type="component" value="Unassembled WGS sequence"/>
</dbReference>
<reference evidence="1 2" key="1">
    <citation type="journal article" date="2016" name="DNA Res.">
        <title>Genome sequence of Aspergillus luchuensis NBRC 4314.</title>
        <authorList>
            <person name="Yamada O."/>
            <person name="Machida M."/>
            <person name="Hosoyama A."/>
            <person name="Goto M."/>
            <person name="Takahashi T."/>
            <person name="Futagami T."/>
            <person name="Yamagata Y."/>
            <person name="Takeuchi M."/>
            <person name="Kobayashi T."/>
            <person name="Koike H."/>
            <person name="Abe K."/>
            <person name="Asai K."/>
            <person name="Arita M."/>
            <person name="Fujita N."/>
            <person name="Fukuda K."/>
            <person name="Higa K."/>
            <person name="Horikawa H."/>
            <person name="Ishikawa T."/>
            <person name="Jinno K."/>
            <person name="Kato Y."/>
            <person name="Kirimura K."/>
            <person name="Mizutani O."/>
            <person name="Nakasone K."/>
            <person name="Sano M."/>
            <person name="Shiraishi Y."/>
            <person name="Tsukahara M."/>
            <person name="Gomi K."/>
        </authorList>
    </citation>
    <scope>NUCLEOTIDE SEQUENCE [LARGE SCALE GENOMIC DNA]</scope>
    <source>
        <strain evidence="1 2">RIB 2604</strain>
    </source>
</reference>
<proteinExistence type="predicted"/>
<organism evidence="1 2">
    <name type="scientific">Aspergillus kawachii</name>
    <name type="common">White koji mold</name>
    <name type="synonym">Aspergillus awamori var. kawachi</name>
    <dbReference type="NCBI Taxonomy" id="1069201"/>
    <lineage>
        <taxon>Eukaryota</taxon>
        <taxon>Fungi</taxon>
        <taxon>Dikarya</taxon>
        <taxon>Ascomycota</taxon>
        <taxon>Pezizomycotina</taxon>
        <taxon>Eurotiomycetes</taxon>
        <taxon>Eurotiomycetidae</taxon>
        <taxon>Eurotiales</taxon>
        <taxon>Aspergillaceae</taxon>
        <taxon>Aspergillus</taxon>
        <taxon>Aspergillus subgen. Circumdati</taxon>
    </lineage>
</organism>
<gene>
    <name evidence="1" type="ORF">RIB2604_04100280</name>
</gene>
<protein>
    <submittedName>
        <fullName evidence="1">Nuclear pore complex subunit Nup192</fullName>
    </submittedName>
</protein>
<dbReference type="AlphaFoldDB" id="A0A146G128"/>